<dbReference type="RefSeq" id="WP_341602109.1">
    <property type="nucleotide sequence ID" value="NZ_JBAKAW010000005.1"/>
</dbReference>
<evidence type="ECO:0000256" key="2">
    <source>
        <dbReference type="ARBA" id="ARBA00023180"/>
    </source>
</evidence>
<dbReference type="SUPFAM" id="SSF63829">
    <property type="entry name" value="Calcium-dependent phosphotriesterase"/>
    <property type="match status" value="1"/>
</dbReference>
<dbReference type="EMBL" id="JBAKAW010000005">
    <property type="protein sequence ID" value="MEL0654765.1"/>
    <property type="molecule type" value="Genomic_DNA"/>
</dbReference>
<dbReference type="PANTHER" id="PTHR10680:SF14">
    <property type="entry name" value="PEPTIDYL-GLYCINE ALPHA-AMIDATING MONOOXYGENASE"/>
    <property type="match status" value="1"/>
</dbReference>
<comment type="caution">
    <text evidence="3">The sequence shown here is derived from an EMBL/GenBank/DDBJ whole genome shotgun (WGS) entry which is preliminary data.</text>
</comment>
<keyword evidence="4" id="KW-1185">Reference proteome</keyword>
<sequence length="370" mass="41923">MICSLTEKQKQQFAHPFPKNGQDPHGKIIGHGKFKYKVDAHWGKLDPKQYPIENCHAMVMDSQGRIFMITDNTQNNILVYSQQGELLDAFGTLFPGGHALKIVKEGEQEFLYVVDSGWIVNRHWDGQSKEQWDSPTNNVIPQAGFIAKMTLDGKLVYTIGHPQTYGAYTPDQPFRPTDIAIAPNGDLYVTDGYGSDFLLHFDKQGRYINHWGGHHNKDENYNLQNTHGIEVDLRDPLNPTLMVSSRFEQCLKVFSFEGKYLYKISANGAYIGGPVFKGELFYAPVCWSHINNKNADDSGFISIFDKNNTLIANLGAPQPQYINGELQPMRSNGDIFNHVHCICVDQEDNLYVGQWNSSKTYPIKLIKQSE</sequence>
<protein>
    <submittedName>
        <fullName evidence="3">6-bladed beta-propeller</fullName>
    </submittedName>
</protein>
<gene>
    <name evidence="3" type="ORF">V6257_06985</name>
</gene>
<evidence type="ECO:0000313" key="4">
    <source>
        <dbReference type="Proteomes" id="UP001371391"/>
    </source>
</evidence>
<keyword evidence="1" id="KW-0732">Signal</keyword>
<organism evidence="3 4">
    <name type="scientific">Pseudoalteromonas issachenkonii</name>
    <dbReference type="NCBI Taxonomy" id="152297"/>
    <lineage>
        <taxon>Bacteria</taxon>
        <taxon>Pseudomonadati</taxon>
        <taxon>Pseudomonadota</taxon>
        <taxon>Gammaproteobacteria</taxon>
        <taxon>Alteromonadales</taxon>
        <taxon>Pseudoalteromonadaceae</taxon>
        <taxon>Pseudoalteromonas</taxon>
    </lineage>
</organism>
<dbReference type="PANTHER" id="PTHR10680">
    <property type="entry name" value="PEPTIDYL-GLYCINE ALPHA-AMIDATING MONOOXYGENASE"/>
    <property type="match status" value="1"/>
</dbReference>
<reference evidence="3 4" key="1">
    <citation type="submission" date="2024-02" db="EMBL/GenBank/DDBJ databases">
        <title>Bacteria isolated from the canopy kelp, Nereocystis luetkeana.</title>
        <authorList>
            <person name="Pfister C.A."/>
            <person name="Younker I.T."/>
            <person name="Light S.H."/>
        </authorList>
    </citation>
    <scope>NUCLEOTIDE SEQUENCE [LARGE SCALE GENOMIC DNA]</scope>
    <source>
        <strain evidence="3 4">TI.1.03</strain>
    </source>
</reference>
<proteinExistence type="predicted"/>
<evidence type="ECO:0000313" key="3">
    <source>
        <dbReference type="EMBL" id="MEL0654765.1"/>
    </source>
</evidence>
<dbReference type="Proteomes" id="UP001371391">
    <property type="component" value="Unassembled WGS sequence"/>
</dbReference>
<dbReference type="InterPro" id="IPR011042">
    <property type="entry name" value="6-blade_b-propeller_TolB-like"/>
</dbReference>
<accession>A0ABU9GYT7</accession>
<keyword evidence="2" id="KW-0325">Glycoprotein</keyword>
<dbReference type="Gene3D" id="2.120.10.30">
    <property type="entry name" value="TolB, C-terminal domain"/>
    <property type="match status" value="1"/>
</dbReference>
<evidence type="ECO:0000256" key="1">
    <source>
        <dbReference type="ARBA" id="ARBA00022729"/>
    </source>
</evidence>
<name>A0ABU9GYT7_9GAMM</name>